<keyword evidence="4" id="KW-1185">Reference proteome</keyword>
<feature type="compositionally biased region" description="Basic and acidic residues" evidence="1">
    <location>
        <begin position="224"/>
        <end position="233"/>
    </location>
</feature>
<proteinExistence type="predicted"/>
<dbReference type="KEGG" id="jar:G7057_08485"/>
<evidence type="ECO:0000256" key="1">
    <source>
        <dbReference type="SAM" id="MobiDB-lite"/>
    </source>
</evidence>
<sequence length="265" mass="29498">MDKRVEGSFASYDDIQLAIQNMLDQGYTPQQLVVISRNEEARQLVAESAVEVVVTSDEEESLWDKIVAFFTVELDDDDDDEEELFENYGIDEDTYERFEDALENGEYVLLIDNAPPAQQEHTQYLVRDGILPGEEDTMNHVKPDWTDADDNVKGDVEKHSIEAGKKATHPDPKPGVSAGDEGDENEDGEAPDLKEDVTGQPIEAEEVEGDPTMADDNQNLADMQFDHSDSHPEVEEDGTPISTDPFGGETVVEDDASDVEPDYKK</sequence>
<evidence type="ECO:0000259" key="2">
    <source>
        <dbReference type="Pfam" id="PF11181"/>
    </source>
</evidence>
<dbReference type="Pfam" id="PF11181">
    <property type="entry name" value="YflT"/>
    <property type="match status" value="1"/>
</dbReference>
<feature type="region of interest" description="Disordered" evidence="1">
    <location>
        <begin position="161"/>
        <end position="265"/>
    </location>
</feature>
<gene>
    <name evidence="3" type="ORF">G7057_08485</name>
</gene>
<feature type="compositionally biased region" description="Acidic residues" evidence="1">
    <location>
        <begin position="180"/>
        <end position="190"/>
    </location>
</feature>
<dbReference type="InterPro" id="IPR025889">
    <property type="entry name" value="GSP17M-like_dom"/>
</dbReference>
<name>A0A6G7KB24_9LACT</name>
<feature type="compositionally biased region" description="Acidic residues" evidence="1">
    <location>
        <begin position="251"/>
        <end position="265"/>
    </location>
</feature>
<dbReference type="EMBL" id="CP049740">
    <property type="protein sequence ID" value="QII82468.1"/>
    <property type="molecule type" value="Genomic_DNA"/>
</dbReference>
<dbReference type="Proteomes" id="UP000501451">
    <property type="component" value="Chromosome"/>
</dbReference>
<accession>A0A6G7KB24</accession>
<evidence type="ECO:0000313" key="4">
    <source>
        <dbReference type="Proteomes" id="UP000501451"/>
    </source>
</evidence>
<dbReference type="AlphaFoldDB" id="A0A6G7KB24"/>
<reference evidence="3 4" key="1">
    <citation type="journal article" date="2017" name="Int. J. Syst. Evol. Microbiol.">
        <title>Jeotgalibaca porci sp. nov. and Jeotgalibaca arthritidis sp. nov., isolated from pigs, and emended description of the genus Jeotgalibaca.</title>
        <authorList>
            <person name="Zamora L."/>
            <person name="Perez-Sancho M."/>
            <person name="Dominguez L."/>
            <person name="Fernandez-Garayzabal J.F."/>
            <person name="Vela A.I."/>
        </authorList>
    </citation>
    <scope>NUCLEOTIDE SEQUENCE [LARGE SCALE GENOMIC DNA]</scope>
    <source>
        <strain evidence="3 4">CECT 9157</strain>
    </source>
</reference>
<feature type="compositionally biased region" description="Basic and acidic residues" evidence="1">
    <location>
        <begin position="161"/>
        <end position="172"/>
    </location>
</feature>
<dbReference type="RefSeq" id="WP_166162778.1">
    <property type="nucleotide sequence ID" value="NZ_CP049740.1"/>
</dbReference>
<protein>
    <recommendedName>
        <fullName evidence="2">General stress protein 17M-like domain-containing protein</fullName>
    </recommendedName>
</protein>
<feature type="domain" description="General stress protein 17M-like" evidence="2">
    <location>
        <begin position="7"/>
        <end position="105"/>
    </location>
</feature>
<evidence type="ECO:0000313" key="3">
    <source>
        <dbReference type="EMBL" id="QII82468.1"/>
    </source>
</evidence>
<organism evidence="3 4">
    <name type="scientific">Jeotgalibaca arthritidis</name>
    <dbReference type="NCBI Taxonomy" id="1868794"/>
    <lineage>
        <taxon>Bacteria</taxon>
        <taxon>Bacillati</taxon>
        <taxon>Bacillota</taxon>
        <taxon>Bacilli</taxon>
        <taxon>Lactobacillales</taxon>
        <taxon>Carnobacteriaceae</taxon>
        <taxon>Jeotgalibaca</taxon>
    </lineage>
</organism>